<accession>A0AAV5BWC8</accession>
<sequence>MFSRPIGIAEFVFKNDSVIQVDKAGYYHCTADTPPAAAAPRDGHKTFRLKAPGNAYFTSADVDRCKMGERLMVNVLTAGQPAAPGPWTPAPGPSSSAAAVAYSVHAAAVALVVVAAGLL</sequence>
<dbReference type="SUPFAM" id="SSF49503">
    <property type="entry name" value="Cupredoxins"/>
    <property type="match status" value="1"/>
</dbReference>
<feature type="domain" description="Phytocyanin" evidence="1">
    <location>
        <begin position="1"/>
        <end position="77"/>
    </location>
</feature>
<comment type="caution">
    <text evidence="2">The sequence shown here is derived from an EMBL/GenBank/DDBJ whole genome shotgun (WGS) entry which is preliminary data.</text>
</comment>
<dbReference type="InterPro" id="IPR003245">
    <property type="entry name" value="Phytocyanin_dom"/>
</dbReference>
<dbReference type="AlphaFoldDB" id="A0AAV5BWC8"/>
<dbReference type="PROSITE" id="PS51485">
    <property type="entry name" value="PHYTOCYANIN"/>
    <property type="match status" value="1"/>
</dbReference>
<evidence type="ECO:0000313" key="2">
    <source>
        <dbReference type="EMBL" id="GJM90661.1"/>
    </source>
</evidence>
<reference evidence="2" key="1">
    <citation type="journal article" date="2018" name="DNA Res.">
        <title>Multiple hybrid de novo genome assembly of finger millet, an orphan allotetraploid crop.</title>
        <authorList>
            <person name="Hatakeyama M."/>
            <person name="Aluri S."/>
            <person name="Balachadran M.T."/>
            <person name="Sivarajan S.R."/>
            <person name="Patrignani A."/>
            <person name="Gruter S."/>
            <person name="Poveda L."/>
            <person name="Shimizu-Inatsugi R."/>
            <person name="Baeten J."/>
            <person name="Francoijs K.J."/>
            <person name="Nataraja K.N."/>
            <person name="Reddy Y.A.N."/>
            <person name="Phadnis S."/>
            <person name="Ravikumar R.L."/>
            <person name="Schlapbach R."/>
            <person name="Sreeman S.M."/>
            <person name="Shimizu K.K."/>
        </authorList>
    </citation>
    <scope>NUCLEOTIDE SEQUENCE</scope>
</reference>
<dbReference type="EMBL" id="BQKI01000003">
    <property type="protein sequence ID" value="GJM90661.1"/>
    <property type="molecule type" value="Genomic_DNA"/>
</dbReference>
<dbReference type="GO" id="GO:0009055">
    <property type="term" value="F:electron transfer activity"/>
    <property type="evidence" value="ECO:0007669"/>
    <property type="project" value="InterPro"/>
</dbReference>
<proteinExistence type="predicted"/>
<reference evidence="2" key="2">
    <citation type="submission" date="2021-12" db="EMBL/GenBank/DDBJ databases">
        <title>Resequencing data analysis of finger millet.</title>
        <authorList>
            <person name="Hatakeyama M."/>
            <person name="Aluri S."/>
            <person name="Balachadran M.T."/>
            <person name="Sivarajan S.R."/>
            <person name="Poveda L."/>
            <person name="Shimizu-Inatsugi R."/>
            <person name="Schlapbach R."/>
            <person name="Sreeman S.M."/>
            <person name="Shimizu K.K."/>
        </authorList>
    </citation>
    <scope>NUCLEOTIDE SEQUENCE</scope>
</reference>
<evidence type="ECO:0000259" key="1">
    <source>
        <dbReference type="PROSITE" id="PS51485"/>
    </source>
</evidence>
<dbReference type="Proteomes" id="UP001054889">
    <property type="component" value="Unassembled WGS sequence"/>
</dbReference>
<keyword evidence="3" id="KW-1185">Reference proteome</keyword>
<dbReference type="InterPro" id="IPR008972">
    <property type="entry name" value="Cupredoxin"/>
</dbReference>
<organism evidence="2 3">
    <name type="scientific">Eleusine coracana subsp. coracana</name>
    <dbReference type="NCBI Taxonomy" id="191504"/>
    <lineage>
        <taxon>Eukaryota</taxon>
        <taxon>Viridiplantae</taxon>
        <taxon>Streptophyta</taxon>
        <taxon>Embryophyta</taxon>
        <taxon>Tracheophyta</taxon>
        <taxon>Spermatophyta</taxon>
        <taxon>Magnoliopsida</taxon>
        <taxon>Liliopsida</taxon>
        <taxon>Poales</taxon>
        <taxon>Poaceae</taxon>
        <taxon>PACMAD clade</taxon>
        <taxon>Chloridoideae</taxon>
        <taxon>Cynodonteae</taxon>
        <taxon>Eleusininae</taxon>
        <taxon>Eleusine</taxon>
    </lineage>
</organism>
<evidence type="ECO:0000313" key="3">
    <source>
        <dbReference type="Proteomes" id="UP001054889"/>
    </source>
</evidence>
<name>A0AAV5BWC8_ELECO</name>
<dbReference type="Gene3D" id="2.60.40.420">
    <property type="entry name" value="Cupredoxins - blue copper proteins"/>
    <property type="match status" value="1"/>
</dbReference>
<gene>
    <name evidence="2" type="primary">ga06962</name>
    <name evidence="2" type="ORF">PR202_ga06962</name>
</gene>
<protein>
    <recommendedName>
        <fullName evidence="1">Phytocyanin domain-containing protein</fullName>
    </recommendedName>
</protein>
<dbReference type="Pfam" id="PF02298">
    <property type="entry name" value="Cu_bind_like"/>
    <property type="match status" value="1"/>
</dbReference>